<evidence type="ECO:0000313" key="2">
    <source>
        <dbReference type="EMBL" id="KAJ7765252.1"/>
    </source>
</evidence>
<reference evidence="2" key="1">
    <citation type="submission" date="2023-03" db="EMBL/GenBank/DDBJ databases">
        <title>Massive genome expansion in bonnet fungi (Mycena s.s.) driven by repeated elements and novel gene families across ecological guilds.</title>
        <authorList>
            <consortium name="Lawrence Berkeley National Laboratory"/>
            <person name="Harder C.B."/>
            <person name="Miyauchi S."/>
            <person name="Viragh M."/>
            <person name="Kuo A."/>
            <person name="Thoen E."/>
            <person name="Andreopoulos B."/>
            <person name="Lu D."/>
            <person name="Skrede I."/>
            <person name="Drula E."/>
            <person name="Henrissat B."/>
            <person name="Morin E."/>
            <person name="Kohler A."/>
            <person name="Barry K."/>
            <person name="LaButti K."/>
            <person name="Morin E."/>
            <person name="Salamov A."/>
            <person name="Lipzen A."/>
            <person name="Mereny Z."/>
            <person name="Hegedus B."/>
            <person name="Baldrian P."/>
            <person name="Stursova M."/>
            <person name="Weitz H."/>
            <person name="Taylor A."/>
            <person name="Grigoriev I.V."/>
            <person name="Nagy L.G."/>
            <person name="Martin F."/>
            <person name="Kauserud H."/>
        </authorList>
    </citation>
    <scope>NUCLEOTIDE SEQUENCE</scope>
    <source>
        <strain evidence="2">CBHHK182m</strain>
    </source>
</reference>
<feature type="compositionally biased region" description="Low complexity" evidence="1">
    <location>
        <begin position="21"/>
        <end position="37"/>
    </location>
</feature>
<dbReference type="Proteomes" id="UP001215598">
    <property type="component" value="Unassembled WGS sequence"/>
</dbReference>
<evidence type="ECO:0000256" key="1">
    <source>
        <dbReference type="SAM" id="MobiDB-lite"/>
    </source>
</evidence>
<organism evidence="2 3">
    <name type="scientific">Mycena metata</name>
    <dbReference type="NCBI Taxonomy" id="1033252"/>
    <lineage>
        <taxon>Eukaryota</taxon>
        <taxon>Fungi</taxon>
        <taxon>Dikarya</taxon>
        <taxon>Basidiomycota</taxon>
        <taxon>Agaricomycotina</taxon>
        <taxon>Agaricomycetes</taxon>
        <taxon>Agaricomycetidae</taxon>
        <taxon>Agaricales</taxon>
        <taxon>Marasmiineae</taxon>
        <taxon>Mycenaceae</taxon>
        <taxon>Mycena</taxon>
    </lineage>
</organism>
<sequence length="325" mass="35282">MPAQGKDDGGNVYTDSESDTHSPPSSESSGSSEGTPTVLSLSNTFLPTAQLRSQSPDLILLSPDLVFFYVHSQVLQDASKNGFNNLLPTYSPTDELDYPILTVPEASSVLNILLHTIYGLDCAQYSPSLADLVKAVESMQTYGISPKLTILPSTPLFTLLLCHAPHAPLDLYCLAGHYDILDLAVAASAHLLSFSLPRLTDAAAKRMGPIYLKRLFFLHLGRTEALKRALLPPPKAHRLIPGCSPQQQQALAREWALASARLAEDLRPDISTYALELALQPLAAHFPCTLCQDALNARVQDLTAEWAAVKVRPSVLFPVCAKQLM</sequence>
<evidence type="ECO:0000313" key="3">
    <source>
        <dbReference type="Proteomes" id="UP001215598"/>
    </source>
</evidence>
<keyword evidence="3" id="KW-1185">Reference proteome</keyword>
<comment type="caution">
    <text evidence="2">The sequence shown here is derived from an EMBL/GenBank/DDBJ whole genome shotgun (WGS) entry which is preliminary data.</text>
</comment>
<accession>A0AAD7NLB7</accession>
<dbReference type="EMBL" id="JARKIB010000026">
    <property type="protein sequence ID" value="KAJ7765252.1"/>
    <property type="molecule type" value="Genomic_DNA"/>
</dbReference>
<feature type="region of interest" description="Disordered" evidence="1">
    <location>
        <begin position="1"/>
        <end position="39"/>
    </location>
</feature>
<dbReference type="AlphaFoldDB" id="A0AAD7NLB7"/>
<name>A0AAD7NLB7_9AGAR</name>
<evidence type="ECO:0008006" key="4">
    <source>
        <dbReference type="Google" id="ProtNLM"/>
    </source>
</evidence>
<proteinExistence type="predicted"/>
<protein>
    <recommendedName>
        <fullName evidence="4">BTB domain-containing protein</fullName>
    </recommendedName>
</protein>
<gene>
    <name evidence="2" type="ORF">B0H16DRAFT_1661567</name>
</gene>